<sequence>MADYQFTQPPNGLVFRTIIDWAHEKADQIVGPGRTSGAYHSKGEWEGWAPEEQAADFVLTPDISGKYAFAQPYVDEECLILDLKCESYFNTLNFAERVEKDIKKVDSGVLKKRLLRGGRNFSCIALAVSNQGAYEMGDSNMELFEVDDMEAPFQLWVYNDVDLDNDEDYEETGGQDDEIQYDGTYGHQEFNYGMNQVPSADEGYNHEWHSYYGVGY</sequence>
<protein>
    <submittedName>
        <fullName evidence="1">Uncharacterized protein</fullName>
    </submittedName>
</protein>
<organism evidence="1 2">
    <name type="scientific">Aspergillus leporis</name>
    <dbReference type="NCBI Taxonomy" id="41062"/>
    <lineage>
        <taxon>Eukaryota</taxon>
        <taxon>Fungi</taxon>
        <taxon>Dikarya</taxon>
        <taxon>Ascomycota</taxon>
        <taxon>Pezizomycotina</taxon>
        <taxon>Eurotiomycetes</taxon>
        <taxon>Eurotiomycetidae</taxon>
        <taxon>Eurotiales</taxon>
        <taxon>Aspergillaceae</taxon>
        <taxon>Aspergillus</taxon>
        <taxon>Aspergillus subgen. Circumdati</taxon>
    </lineage>
</organism>
<dbReference type="AlphaFoldDB" id="A0A5N5WK31"/>
<dbReference type="EMBL" id="ML732423">
    <property type="protein sequence ID" value="KAB8068017.1"/>
    <property type="molecule type" value="Genomic_DNA"/>
</dbReference>
<keyword evidence="2" id="KW-1185">Reference proteome</keyword>
<name>A0A5N5WK31_9EURO</name>
<evidence type="ECO:0000313" key="1">
    <source>
        <dbReference type="EMBL" id="KAB8068017.1"/>
    </source>
</evidence>
<dbReference type="Proteomes" id="UP000326565">
    <property type="component" value="Unassembled WGS sequence"/>
</dbReference>
<proteinExistence type="predicted"/>
<gene>
    <name evidence="1" type="ORF">BDV29DRAFT_196003</name>
</gene>
<evidence type="ECO:0000313" key="2">
    <source>
        <dbReference type="Proteomes" id="UP000326565"/>
    </source>
</evidence>
<reference evidence="1 2" key="1">
    <citation type="submission" date="2019-04" db="EMBL/GenBank/DDBJ databases">
        <title>Friends and foes A comparative genomics study of 23 Aspergillus species from section Flavi.</title>
        <authorList>
            <consortium name="DOE Joint Genome Institute"/>
            <person name="Kjaerbolling I."/>
            <person name="Vesth T."/>
            <person name="Frisvad J.C."/>
            <person name="Nybo J.L."/>
            <person name="Theobald S."/>
            <person name="Kildgaard S."/>
            <person name="Isbrandt T."/>
            <person name="Kuo A."/>
            <person name="Sato A."/>
            <person name="Lyhne E.K."/>
            <person name="Kogle M.E."/>
            <person name="Wiebenga A."/>
            <person name="Kun R.S."/>
            <person name="Lubbers R.J."/>
            <person name="Makela M.R."/>
            <person name="Barry K."/>
            <person name="Chovatia M."/>
            <person name="Clum A."/>
            <person name="Daum C."/>
            <person name="Haridas S."/>
            <person name="He G."/>
            <person name="LaButti K."/>
            <person name="Lipzen A."/>
            <person name="Mondo S."/>
            <person name="Riley R."/>
            <person name="Salamov A."/>
            <person name="Simmons B.A."/>
            <person name="Magnuson J.K."/>
            <person name="Henrissat B."/>
            <person name="Mortensen U.H."/>
            <person name="Larsen T.O."/>
            <person name="Devries R.P."/>
            <person name="Grigoriev I.V."/>
            <person name="Machida M."/>
            <person name="Baker S.E."/>
            <person name="Andersen M.R."/>
        </authorList>
    </citation>
    <scope>NUCLEOTIDE SEQUENCE [LARGE SCALE GENOMIC DNA]</scope>
    <source>
        <strain evidence="1 2">CBS 151.66</strain>
    </source>
</reference>
<dbReference type="OrthoDB" id="4398476at2759"/>
<accession>A0A5N5WK31</accession>